<proteinExistence type="predicted"/>
<protein>
    <submittedName>
        <fullName evidence="2">Uncharacterized protein</fullName>
    </submittedName>
</protein>
<evidence type="ECO:0000256" key="1">
    <source>
        <dbReference type="SAM" id="SignalP"/>
    </source>
</evidence>
<evidence type="ECO:0000313" key="2">
    <source>
        <dbReference type="EMBL" id="MEK8045852.1"/>
    </source>
</evidence>
<feature type="chain" id="PRO_5046591921" evidence="1">
    <location>
        <begin position="23"/>
        <end position="149"/>
    </location>
</feature>
<dbReference type="RefSeq" id="WP_341398137.1">
    <property type="nucleotide sequence ID" value="NZ_JBBUTI010000004.1"/>
</dbReference>
<keyword evidence="1" id="KW-0732">Signal</keyword>
<organism evidence="2 3">
    <name type="scientific">Ideonella margarita</name>
    <dbReference type="NCBI Taxonomy" id="2984191"/>
    <lineage>
        <taxon>Bacteria</taxon>
        <taxon>Pseudomonadati</taxon>
        <taxon>Pseudomonadota</taxon>
        <taxon>Betaproteobacteria</taxon>
        <taxon>Burkholderiales</taxon>
        <taxon>Sphaerotilaceae</taxon>
        <taxon>Ideonella</taxon>
    </lineage>
</organism>
<name>A0ABU9C1X3_9BURK</name>
<evidence type="ECO:0000313" key="3">
    <source>
        <dbReference type="Proteomes" id="UP001379945"/>
    </source>
</evidence>
<keyword evidence="3" id="KW-1185">Reference proteome</keyword>
<sequence length="149" mass="15152">MKRSIFAAVLAGLSLAGATAHAGTFPKDIYLLSPDTGGYFCDYFKSVKVDKATGALTGELDAKSYCGLSKAAASGAVGKIKPAGDAAFLISDYNLAYGDSGIPVVYVVLLATGTYELKLYDGTVALAGQWTGTAPAASLAGSMKPALAR</sequence>
<gene>
    <name evidence="2" type="ORF">AACH00_05770</name>
</gene>
<dbReference type="EMBL" id="JBBUTI010000004">
    <property type="protein sequence ID" value="MEK8045852.1"/>
    <property type="molecule type" value="Genomic_DNA"/>
</dbReference>
<reference evidence="2 3" key="1">
    <citation type="submission" date="2024-04" db="EMBL/GenBank/DDBJ databases">
        <title>Novel species of the genus Ideonella isolated from streams.</title>
        <authorList>
            <person name="Lu H."/>
        </authorList>
    </citation>
    <scope>NUCLEOTIDE SEQUENCE [LARGE SCALE GENOMIC DNA]</scope>
    <source>
        <strain evidence="2 3">LYT19W</strain>
    </source>
</reference>
<feature type="signal peptide" evidence="1">
    <location>
        <begin position="1"/>
        <end position="22"/>
    </location>
</feature>
<comment type="caution">
    <text evidence="2">The sequence shown here is derived from an EMBL/GenBank/DDBJ whole genome shotgun (WGS) entry which is preliminary data.</text>
</comment>
<accession>A0ABU9C1X3</accession>
<dbReference type="Proteomes" id="UP001379945">
    <property type="component" value="Unassembled WGS sequence"/>
</dbReference>